<dbReference type="Proteomes" id="UP001627154">
    <property type="component" value="Unassembled WGS sequence"/>
</dbReference>
<evidence type="ECO:0000256" key="1">
    <source>
        <dbReference type="ARBA" id="ARBA00004156"/>
    </source>
</evidence>
<evidence type="ECO:0000256" key="3">
    <source>
        <dbReference type="ARBA" id="ARBA00006655"/>
    </source>
</evidence>
<feature type="compositionally biased region" description="Low complexity" evidence="17">
    <location>
        <begin position="297"/>
        <end position="306"/>
    </location>
</feature>
<dbReference type="EMBL" id="JBJJXI010000136">
    <property type="protein sequence ID" value="KAL3387543.1"/>
    <property type="molecule type" value="Genomic_DNA"/>
</dbReference>
<name>A0ABD2W3W5_9HYME</name>
<reference evidence="20 21" key="1">
    <citation type="journal article" date="2024" name="bioRxiv">
        <title>A reference genome for Trichogramma kaykai: A tiny desert-dwelling parasitoid wasp with competing sex-ratio distorters.</title>
        <authorList>
            <person name="Culotta J."/>
            <person name="Lindsey A.R."/>
        </authorList>
    </citation>
    <scope>NUCLEOTIDE SEQUENCE [LARGE SCALE GENOMIC DNA]</scope>
    <source>
        <strain evidence="20 21">KSX58</strain>
    </source>
</reference>
<keyword evidence="7 18" id="KW-1133">Transmembrane helix</keyword>
<evidence type="ECO:0000256" key="18">
    <source>
        <dbReference type="SAM" id="Phobius"/>
    </source>
</evidence>
<comment type="subcellular location">
    <subcellularLocation>
        <location evidence="1">Cytoplasmic vesicle membrane</location>
    </subcellularLocation>
    <subcellularLocation>
        <location evidence="16">Endomembrane system</location>
        <topology evidence="16">Single-pass type I membrane protein</topology>
    </subcellularLocation>
    <subcellularLocation>
        <location evidence="13">Late endosome membrane</location>
        <topology evidence="13">Single-pass membrane protein</topology>
    </subcellularLocation>
    <subcellularLocation>
        <location evidence="2">Lysosome membrane</location>
    </subcellularLocation>
</comment>
<evidence type="ECO:0000256" key="13">
    <source>
        <dbReference type="ARBA" id="ARBA00035628"/>
    </source>
</evidence>
<evidence type="ECO:0000256" key="14">
    <source>
        <dbReference type="ARBA" id="ARBA00035708"/>
    </source>
</evidence>
<keyword evidence="6" id="KW-0967">Endosome</keyword>
<evidence type="ECO:0000256" key="16">
    <source>
        <dbReference type="ARBA" id="ARBA00046288"/>
    </source>
</evidence>
<dbReference type="GO" id="GO:0031902">
    <property type="term" value="C:late endosome membrane"/>
    <property type="evidence" value="ECO:0007669"/>
    <property type="project" value="UniProtKB-SubCell"/>
</dbReference>
<keyword evidence="11" id="KW-0458">Lysosome</keyword>
<evidence type="ECO:0000256" key="5">
    <source>
        <dbReference type="ARBA" id="ARBA00022729"/>
    </source>
</evidence>
<feature type="transmembrane region" description="Helical" evidence="18">
    <location>
        <begin position="72"/>
        <end position="95"/>
    </location>
</feature>
<comment type="caution">
    <text evidence="20">The sequence shown here is derived from an EMBL/GenBank/DDBJ whole genome shotgun (WGS) entry which is preliminary data.</text>
</comment>
<dbReference type="AlphaFoldDB" id="A0ABD2W3W5"/>
<accession>A0ABD2W3W5</accession>
<evidence type="ECO:0000256" key="2">
    <source>
        <dbReference type="ARBA" id="ARBA00004656"/>
    </source>
</evidence>
<evidence type="ECO:0000256" key="17">
    <source>
        <dbReference type="SAM" id="MobiDB-lite"/>
    </source>
</evidence>
<evidence type="ECO:0000256" key="8">
    <source>
        <dbReference type="ARBA" id="ARBA00023015"/>
    </source>
</evidence>
<organism evidence="20 21">
    <name type="scientific">Trichogramma kaykai</name>
    <dbReference type="NCBI Taxonomy" id="54128"/>
    <lineage>
        <taxon>Eukaryota</taxon>
        <taxon>Metazoa</taxon>
        <taxon>Ecdysozoa</taxon>
        <taxon>Arthropoda</taxon>
        <taxon>Hexapoda</taxon>
        <taxon>Insecta</taxon>
        <taxon>Pterygota</taxon>
        <taxon>Neoptera</taxon>
        <taxon>Endopterygota</taxon>
        <taxon>Hymenoptera</taxon>
        <taxon>Apocrita</taxon>
        <taxon>Proctotrupomorpha</taxon>
        <taxon>Chalcidoidea</taxon>
        <taxon>Trichogrammatidae</taxon>
        <taxon>Trichogramma</taxon>
    </lineage>
</organism>
<comment type="similarity">
    <text evidence="3">Belongs to the VOPP1/ECOP family.</text>
</comment>
<feature type="compositionally biased region" description="Polar residues" evidence="17">
    <location>
        <begin position="319"/>
        <end position="328"/>
    </location>
</feature>
<evidence type="ECO:0000256" key="12">
    <source>
        <dbReference type="ARBA" id="ARBA00023329"/>
    </source>
</evidence>
<evidence type="ECO:0000256" key="6">
    <source>
        <dbReference type="ARBA" id="ARBA00022753"/>
    </source>
</evidence>
<keyword evidence="21" id="KW-1185">Reference proteome</keyword>
<evidence type="ECO:0000313" key="20">
    <source>
        <dbReference type="EMBL" id="KAL3387543.1"/>
    </source>
</evidence>
<sequence length="455" mass="49602">MPRRPDSLLFCSFFHLLLLLLQSTRQVSAKLCDGGHVCTFPKECCSLGCCSYTTFPQIGNSVTEMLKFLFWYYWYLWIAVLVGLVVATACGCWLCRRRNASMLDDGTTISERASLGSCYLPPHYSRCSSIVQAMPPPYNEVTAKPDLYPLVIGYGDDVAGPFGKGHCSGLVMRYFRSLSHASTLDSLSSSFMCNVVNSEANNAIPPPYSCNNSIDELSSTATGGATGGAERPINFGEGSLASLVNHRTTSDVSSLAAQSPLSPPRATSPTIELRELLDKIQQLPQLPSINNHHNQHHSQQQQQQQQTYDQTAPRPSALYSLSQQRSTSPQNPCDDNNDPSDDEDGDDARISPYRRQRQQAQTSSGFAAASTSRTRRTRGKTYVSVGHSGILSGGGSSRSWLSRSAPTTPSGVPTGVSAFLYQHHLYQEAANRQQAVPLLLAEQEENEQASANDAS</sequence>
<evidence type="ECO:0000256" key="11">
    <source>
        <dbReference type="ARBA" id="ARBA00023228"/>
    </source>
</evidence>
<evidence type="ECO:0000256" key="10">
    <source>
        <dbReference type="ARBA" id="ARBA00023163"/>
    </source>
</evidence>
<feature type="compositionally biased region" description="Low complexity" evidence="17">
    <location>
        <begin position="358"/>
        <end position="372"/>
    </location>
</feature>
<evidence type="ECO:0000256" key="19">
    <source>
        <dbReference type="SAM" id="SignalP"/>
    </source>
</evidence>
<dbReference type="PANTHER" id="PTHR14971">
    <property type="entry name" value="VESICULAR, OVEREXPRESSED IN CANCER, PROSURVIVAL PROTEIN 1"/>
    <property type="match status" value="1"/>
</dbReference>
<protein>
    <recommendedName>
        <fullName evidence="14">WW domain binding protein VOPP1</fullName>
    </recommendedName>
    <alternativeName>
        <fullName evidence="15">Vesicular, overexpressed in cancer, prosurvival protein 1</fullName>
    </alternativeName>
</protein>
<dbReference type="GO" id="GO:0005765">
    <property type="term" value="C:lysosomal membrane"/>
    <property type="evidence" value="ECO:0007669"/>
    <property type="project" value="UniProtKB-SubCell"/>
</dbReference>
<feature type="region of interest" description="Disordered" evidence="17">
    <location>
        <begin position="287"/>
        <end position="388"/>
    </location>
</feature>
<feature type="chain" id="PRO_5044790443" description="WW domain binding protein VOPP1" evidence="19">
    <location>
        <begin position="30"/>
        <end position="455"/>
    </location>
</feature>
<evidence type="ECO:0000256" key="4">
    <source>
        <dbReference type="ARBA" id="ARBA00022692"/>
    </source>
</evidence>
<keyword evidence="12" id="KW-0968">Cytoplasmic vesicle</keyword>
<gene>
    <name evidence="20" type="ORF">TKK_016688</name>
</gene>
<keyword evidence="10" id="KW-0804">Transcription</keyword>
<keyword evidence="4 18" id="KW-0812">Transmembrane</keyword>
<keyword evidence="9 18" id="KW-0472">Membrane</keyword>
<dbReference type="InterPro" id="IPR026229">
    <property type="entry name" value="VOPP1"/>
</dbReference>
<keyword evidence="5 19" id="KW-0732">Signal</keyword>
<evidence type="ECO:0000313" key="21">
    <source>
        <dbReference type="Proteomes" id="UP001627154"/>
    </source>
</evidence>
<feature type="signal peptide" evidence="19">
    <location>
        <begin position="1"/>
        <end position="29"/>
    </location>
</feature>
<proteinExistence type="inferred from homology"/>
<feature type="compositionally biased region" description="Acidic residues" evidence="17">
    <location>
        <begin position="335"/>
        <end position="346"/>
    </location>
</feature>
<evidence type="ECO:0000256" key="7">
    <source>
        <dbReference type="ARBA" id="ARBA00022989"/>
    </source>
</evidence>
<keyword evidence="8" id="KW-0805">Transcription regulation</keyword>
<evidence type="ECO:0000256" key="9">
    <source>
        <dbReference type="ARBA" id="ARBA00023136"/>
    </source>
</evidence>
<evidence type="ECO:0000256" key="15">
    <source>
        <dbReference type="ARBA" id="ARBA00035715"/>
    </source>
</evidence>
<dbReference type="PANTHER" id="PTHR14971:SF2">
    <property type="entry name" value="VESICULAR, OVEREXPRESSED IN CANCER, PROSURVIVAL PROTEIN 1"/>
    <property type="match status" value="1"/>
</dbReference>